<dbReference type="Pfam" id="PF13865">
    <property type="entry name" value="FoP_duplication"/>
    <property type="match status" value="1"/>
</dbReference>
<feature type="region of interest" description="Disordered" evidence="3">
    <location>
        <begin position="146"/>
        <end position="202"/>
    </location>
</feature>
<comment type="caution">
    <text evidence="5">The sequence shown here is derived from an EMBL/GenBank/DDBJ whole genome shotgun (WGS) entry which is preliminary data.</text>
</comment>
<dbReference type="SMART" id="SM01218">
    <property type="entry name" value="FoP_duplication"/>
    <property type="match status" value="1"/>
</dbReference>
<feature type="region of interest" description="Disordered" evidence="3">
    <location>
        <begin position="1"/>
        <end position="38"/>
    </location>
</feature>
<dbReference type="Gene3D" id="3.30.70.330">
    <property type="match status" value="1"/>
</dbReference>
<reference evidence="5 6" key="1">
    <citation type="submission" date="2016-08" db="EMBL/GenBank/DDBJ databases">
        <title>Genomes of anaerobic fungi encode conserved fungal cellulosomes for biomass hydrolysis.</title>
        <authorList>
            <consortium name="DOE Joint Genome Institute"/>
            <person name="Haitjema C.H."/>
            <person name="Gilmore S.P."/>
            <person name="Henske J.K."/>
            <person name="Solomon K.V."/>
            <person name="De Groot R."/>
            <person name="Kuo A."/>
            <person name="Mondo S.J."/>
            <person name="Salamov A.A."/>
            <person name="Labutti K."/>
            <person name="Zhao Z."/>
            <person name="Chiniquy J."/>
            <person name="Barry K."/>
            <person name="Brewer H.M."/>
            <person name="Purvine S.O."/>
            <person name="Wright A.T."/>
            <person name="Boxma B."/>
            <person name="Van Alen T."/>
            <person name="Hackstein J.H."/>
            <person name="Baker S.E."/>
            <person name="Grigoriev I.V."/>
            <person name="O'Malley M.A."/>
        </authorList>
    </citation>
    <scope>NUCLEOTIDE SEQUENCE [LARGE SCALE GENOMIC DNA]</scope>
    <source>
        <strain evidence="6">finn</strain>
    </source>
</reference>
<keyword evidence="1 2" id="KW-0694">RNA-binding</keyword>
<reference evidence="5 6" key="2">
    <citation type="submission" date="2016-08" db="EMBL/GenBank/DDBJ databases">
        <title>Pervasive Adenine N6-methylation of Active Genes in Fungi.</title>
        <authorList>
            <consortium name="DOE Joint Genome Institute"/>
            <person name="Mondo S.J."/>
            <person name="Dannebaum R.O."/>
            <person name="Kuo R.C."/>
            <person name="Labutti K."/>
            <person name="Haridas S."/>
            <person name="Kuo A."/>
            <person name="Salamov A."/>
            <person name="Ahrendt S.R."/>
            <person name="Lipzen A."/>
            <person name="Sullivan W."/>
            <person name="Andreopoulos W.B."/>
            <person name="Clum A."/>
            <person name="Lindquist E."/>
            <person name="Daum C."/>
            <person name="Ramamoorthy G.K."/>
            <person name="Gryganskyi A."/>
            <person name="Culley D."/>
            <person name="Magnuson J.K."/>
            <person name="James T.Y."/>
            <person name="O'Malley M.A."/>
            <person name="Stajich J.E."/>
            <person name="Spatafora J.W."/>
            <person name="Visel A."/>
            <person name="Grigoriev I.V."/>
        </authorList>
    </citation>
    <scope>NUCLEOTIDE SEQUENCE [LARGE SCALE GENOMIC DNA]</scope>
    <source>
        <strain evidence="6">finn</strain>
    </source>
</reference>
<proteinExistence type="predicted"/>
<dbReference type="PANTHER" id="PTHR19965:SF35">
    <property type="entry name" value="RNA ANNEALING PROTEIN YRA1"/>
    <property type="match status" value="1"/>
</dbReference>
<gene>
    <name evidence="5" type="ORF">BCR36DRAFT_410323</name>
</gene>
<evidence type="ECO:0000256" key="1">
    <source>
        <dbReference type="ARBA" id="ARBA00022884"/>
    </source>
</evidence>
<dbReference type="CDD" id="cd12418">
    <property type="entry name" value="RRM_Aly_REF_like"/>
    <property type="match status" value="1"/>
</dbReference>
<evidence type="ECO:0000256" key="2">
    <source>
        <dbReference type="PROSITE-ProRule" id="PRU00176"/>
    </source>
</evidence>
<feature type="compositionally biased region" description="Basic and acidic residues" evidence="3">
    <location>
        <begin position="192"/>
        <end position="202"/>
    </location>
</feature>
<dbReference type="PANTHER" id="PTHR19965">
    <property type="entry name" value="RNA AND EXPORT FACTOR BINDING PROTEIN"/>
    <property type="match status" value="1"/>
</dbReference>
<feature type="compositionally biased region" description="Basic residues" evidence="3">
    <location>
        <begin position="177"/>
        <end position="191"/>
    </location>
</feature>
<protein>
    <submittedName>
        <fullName evidence="5">RNA-binding domain-containing protein</fullName>
    </submittedName>
</protein>
<keyword evidence="6" id="KW-1185">Reference proteome</keyword>
<feature type="compositionally biased region" description="Basic and acidic residues" evidence="3">
    <location>
        <begin position="12"/>
        <end position="22"/>
    </location>
</feature>
<dbReference type="InterPro" id="IPR051229">
    <property type="entry name" value="ALYREF_mRNA_export"/>
</dbReference>
<dbReference type="InterPro" id="IPR000504">
    <property type="entry name" value="RRM_dom"/>
</dbReference>
<dbReference type="InterPro" id="IPR012677">
    <property type="entry name" value="Nucleotide-bd_a/b_plait_sf"/>
</dbReference>
<dbReference type="SUPFAM" id="SSF54928">
    <property type="entry name" value="RNA-binding domain, RBD"/>
    <property type="match status" value="1"/>
</dbReference>
<evidence type="ECO:0000256" key="3">
    <source>
        <dbReference type="SAM" id="MobiDB-lite"/>
    </source>
</evidence>
<dbReference type="GO" id="GO:0003729">
    <property type="term" value="F:mRNA binding"/>
    <property type="evidence" value="ECO:0007669"/>
    <property type="project" value="TreeGrafter"/>
</dbReference>
<dbReference type="InterPro" id="IPR035979">
    <property type="entry name" value="RBD_domain_sf"/>
</dbReference>
<dbReference type="PROSITE" id="PS50102">
    <property type="entry name" value="RRM"/>
    <property type="match status" value="1"/>
</dbReference>
<dbReference type="AlphaFoldDB" id="A0A1Y1VG52"/>
<evidence type="ECO:0000259" key="4">
    <source>
        <dbReference type="PROSITE" id="PS50102"/>
    </source>
</evidence>
<feature type="domain" description="RRM" evidence="4">
    <location>
        <begin position="70"/>
        <end position="147"/>
    </location>
</feature>
<name>A0A1Y1VG52_9FUNG</name>
<dbReference type="EMBL" id="MCFH01000009">
    <property type="protein sequence ID" value="ORX55395.1"/>
    <property type="molecule type" value="Genomic_DNA"/>
</dbReference>
<organism evidence="5 6">
    <name type="scientific">Piromyces finnis</name>
    <dbReference type="NCBI Taxonomy" id="1754191"/>
    <lineage>
        <taxon>Eukaryota</taxon>
        <taxon>Fungi</taxon>
        <taxon>Fungi incertae sedis</taxon>
        <taxon>Chytridiomycota</taxon>
        <taxon>Chytridiomycota incertae sedis</taxon>
        <taxon>Neocallimastigomycetes</taxon>
        <taxon>Neocallimastigales</taxon>
        <taxon>Neocallimastigaceae</taxon>
        <taxon>Piromyces</taxon>
    </lineage>
</organism>
<dbReference type="SMART" id="SM00360">
    <property type="entry name" value="RRM"/>
    <property type="match status" value="1"/>
</dbReference>
<evidence type="ECO:0000313" key="6">
    <source>
        <dbReference type="Proteomes" id="UP000193719"/>
    </source>
</evidence>
<dbReference type="Proteomes" id="UP000193719">
    <property type="component" value="Unassembled WGS sequence"/>
</dbReference>
<sequence>MTSKLDMSLDEQIYKSKRENRSSFRRSRNSRYSSKGINDQWKHDKYDDNFGSSERKQIFSRIGNRSNNNYAISVTNLHWEVSEKDLKKIFEEVGEVSKVRIKYDKAGRSEGEATIVFNSRSDALKAIDKFDGVDLDGMDMKIKMDDSYSRKNNNNNGNDSRRNRSSVFNRLGQGKGFKNRQIKKSTNRTSKRRDNREHLTKEMLDEEMDRYMSNEMDVEIAENNEENKEATSTVRNVVSYDDEDEPVKGDINA</sequence>
<dbReference type="STRING" id="1754191.A0A1Y1VG52"/>
<dbReference type="GO" id="GO:0005634">
    <property type="term" value="C:nucleus"/>
    <property type="evidence" value="ECO:0007669"/>
    <property type="project" value="TreeGrafter"/>
</dbReference>
<dbReference type="GO" id="GO:0006406">
    <property type="term" value="P:mRNA export from nucleus"/>
    <property type="evidence" value="ECO:0007669"/>
    <property type="project" value="TreeGrafter"/>
</dbReference>
<accession>A0A1Y1VG52</accession>
<dbReference type="OrthoDB" id="346839at2759"/>
<dbReference type="Pfam" id="PF00076">
    <property type="entry name" value="RRM_1"/>
    <property type="match status" value="1"/>
</dbReference>
<feature type="region of interest" description="Disordered" evidence="3">
    <location>
        <begin position="222"/>
        <end position="253"/>
    </location>
</feature>
<dbReference type="InterPro" id="IPR025715">
    <property type="entry name" value="FoP_C"/>
</dbReference>
<evidence type="ECO:0000313" key="5">
    <source>
        <dbReference type="EMBL" id="ORX55395.1"/>
    </source>
</evidence>